<name>A0A2J6Q8T4_9HELO</name>
<dbReference type="OrthoDB" id="3556767at2759"/>
<dbReference type="Proteomes" id="UP000235672">
    <property type="component" value="Unassembled WGS sequence"/>
</dbReference>
<proteinExistence type="predicted"/>
<evidence type="ECO:0000313" key="2">
    <source>
        <dbReference type="Proteomes" id="UP000235672"/>
    </source>
</evidence>
<reference evidence="1 2" key="1">
    <citation type="submission" date="2016-05" db="EMBL/GenBank/DDBJ databases">
        <title>A degradative enzymes factory behind the ericoid mycorrhizal symbiosis.</title>
        <authorList>
            <consortium name="DOE Joint Genome Institute"/>
            <person name="Martino E."/>
            <person name="Morin E."/>
            <person name="Grelet G."/>
            <person name="Kuo A."/>
            <person name="Kohler A."/>
            <person name="Daghino S."/>
            <person name="Barry K."/>
            <person name="Choi C."/>
            <person name="Cichocki N."/>
            <person name="Clum A."/>
            <person name="Copeland A."/>
            <person name="Hainaut M."/>
            <person name="Haridas S."/>
            <person name="Labutti K."/>
            <person name="Lindquist E."/>
            <person name="Lipzen A."/>
            <person name="Khouja H.-R."/>
            <person name="Murat C."/>
            <person name="Ohm R."/>
            <person name="Olson A."/>
            <person name="Spatafora J."/>
            <person name="Veneault-Fourrey C."/>
            <person name="Henrissat B."/>
            <person name="Grigoriev I."/>
            <person name="Martin F."/>
            <person name="Perotto S."/>
        </authorList>
    </citation>
    <scope>NUCLEOTIDE SEQUENCE [LARGE SCALE GENOMIC DNA]</scope>
    <source>
        <strain evidence="1 2">UAMH 7357</strain>
    </source>
</reference>
<dbReference type="AlphaFoldDB" id="A0A2J6Q8T4"/>
<accession>A0A2J6Q8T4</accession>
<dbReference type="EMBL" id="KZ613477">
    <property type="protein sequence ID" value="PMD22690.1"/>
    <property type="molecule type" value="Genomic_DNA"/>
</dbReference>
<organism evidence="1 2">
    <name type="scientific">Hyaloscypha hepaticicola</name>
    <dbReference type="NCBI Taxonomy" id="2082293"/>
    <lineage>
        <taxon>Eukaryota</taxon>
        <taxon>Fungi</taxon>
        <taxon>Dikarya</taxon>
        <taxon>Ascomycota</taxon>
        <taxon>Pezizomycotina</taxon>
        <taxon>Leotiomycetes</taxon>
        <taxon>Helotiales</taxon>
        <taxon>Hyaloscyphaceae</taxon>
        <taxon>Hyaloscypha</taxon>
    </lineage>
</organism>
<sequence length="487" mass="55502">MACPRTATNHDRAIRAGARRAKSCCKLQAALPMSFRYKNMLSSNAPSPYGEAAHSFSPSLQAEAQRICQSEQNFAVVKDTIRLFPPEFTKAVELLSKRPKPWLHEFRRGIFEIDHPVHQRSGEAHDIVDAIRERQPTHPLNGDWIVQALQRQTPVHEIATTIDVEICNTLRTVSFSDTVAMYLSYSGFLQQITLAAVRVRNQLASFHEAANGLSALHSLSKMLPDHQLLGQWIVSSAIEVNSSSSISVLMRSFTRPIEEQFIQHGNNFKLLTQRLLLYESFFNSQITFPDDLNWNALFAIDPSLRKRIKEPPELLARSKTLAVRDLFRAVTLPDYISNTGRAKDIGREWSKFYSDIKACLCIPKMTPHIMGLAECLLLLGNIHSATAIGLALWNSNPRPTTSWWAWIYINPQDNFAGSENYGRCCLPYMNRRFMALQKAQSSEEGLRRFFDFLPSLWAELEPKEKSEQKETERSAREWSLTIAEFCR</sequence>
<keyword evidence="2" id="KW-1185">Reference proteome</keyword>
<protein>
    <submittedName>
        <fullName evidence="1">Uncharacterized protein</fullName>
    </submittedName>
</protein>
<evidence type="ECO:0000313" key="1">
    <source>
        <dbReference type="EMBL" id="PMD22690.1"/>
    </source>
</evidence>
<gene>
    <name evidence="1" type="ORF">NA56DRAFT_94707</name>
</gene>